<name>A0A1X7F0X1_9PROT</name>
<accession>A0A1X7F0X1</accession>
<proteinExistence type="predicted"/>
<protein>
    <recommendedName>
        <fullName evidence="4">4-amino-4-deoxy-L-arabinose transferase</fullName>
    </recommendedName>
</protein>
<gene>
    <name evidence="2" type="ORF">SAMN02982917_2234</name>
</gene>
<evidence type="ECO:0000256" key="1">
    <source>
        <dbReference type="SAM" id="Phobius"/>
    </source>
</evidence>
<feature type="transmembrane region" description="Helical" evidence="1">
    <location>
        <begin position="285"/>
        <end position="305"/>
    </location>
</feature>
<organism evidence="2 3">
    <name type="scientific">Azospirillum oryzae</name>
    <dbReference type="NCBI Taxonomy" id="286727"/>
    <lineage>
        <taxon>Bacteria</taxon>
        <taxon>Pseudomonadati</taxon>
        <taxon>Pseudomonadota</taxon>
        <taxon>Alphaproteobacteria</taxon>
        <taxon>Rhodospirillales</taxon>
        <taxon>Azospirillaceae</taxon>
        <taxon>Azospirillum</taxon>
    </lineage>
</organism>
<keyword evidence="1" id="KW-0472">Membrane</keyword>
<feature type="transmembrane region" description="Helical" evidence="1">
    <location>
        <begin position="176"/>
        <end position="209"/>
    </location>
</feature>
<evidence type="ECO:0000313" key="3">
    <source>
        <dbReference type="Proteomes" id="UP000192936"/>
    </source>
</evidence>
<feature type="transmembrane region" description="Helical" evidence="1">
    <location>
        <begin position="224"/>
        <end position="243"/>
    </location>
</feature>
<feature type="transmembrane region" description="Helical" evidence="1">
    <location>
        <begin position="317"/>
        <end position="339"/>
    </location>
</feature>
<dbReference type="RefSeq" id="WP_244560612.1">
    <property type="nucleotide sequence ID" value="NZ_FXAK01000004.1"/>
</dbReference>
<feature type="transmembrane region" description="Helical" evidence="1">
    <location>
        <begin position="392"/>
        <end position="412"/>
    </location>
</feature>
<dbReference type="Proteomes" id="UP000192936">
    <property type="component" value="Unassembled WGS sequence"/>
</dbReference>
<keyword evidence="1" id="KW-0812">Transmembrane</keyword>
<feature type="transmembrane region" description="Helical" evidence="1">
    <location>
        <begin position="149"/>
        <end position="169"/>
    </location>
</feature>
<sequence>MHAAARAGSRASSFARILVRLLLGLGTLIVVYQFGRNMQASSGLPYWDDWGYFFGTAQGVQQPLTFHSIFAKDSDHVAPFFKLLTHGLWHAIGVDFIAFRLVGWLAFAAMLATYALVLLRDCMRSASDAVPVVAAGLFLTGTLNNEYFYYQHMGLAQPIFFTCLFLFLHTLARGRLVLATLFLLAFGSTGVFGASYALGAAGVGAVLALRRKAGWRERLTEGRTLLAVGGGLLLTVAMLWMTFHGSYANHTGQPLVLPWHREFWAFLFGAFATAAGLPVETVGAPPSLAVGAVAFALCLIPAVLLPFGRAGVERRHAVFCIASLIAGAVIVTMTTALGRAGLCGDGIAAAMRCGTIPRYAYPVLLAFPAAVAGWTVLMAGRAGVGRMNRGTAAGLLLAALLVLGHSVGGSLLRHWKVADLNRMVAERDSEAQRCIASHLQAIRTADGLDWQQPLVCPSSSPRNIAPFLHAAYDLKADFLAPTLNDAANRPERPILQTLLRNGTLDDGTGVLRLSMAVRTAETGDGVNGSLDRIERIPNGPLALAGWAADMTVPAPAAFVLAAVGDRIVATGSTGSARSDVVNAFHEERLLNSGFILPLPAEVAGQRVRLFVMAHSGALKELTPPGGVVAAP</sequence>
<reference evidence="2 3" key="1">
    <citation type="submission" date="2017-04" db="EMBL/GenBank/DDBJ databases">
        <authorList>
            <person name="Afonso C.L."/>
            <person name="Miller P.J."/>
            <person name="Scott M.A."/>
            <person name="Spackman E."/>
            <person name="Goraichik I."/>
            <person name="Dimitrov K.M."/>
            <person name="Suarez D.L."/>
            <person name="Swayne D.E."/>
        </authorList>
    </citation>
    <scope>NUCLEOTIDE SEQUENCE [LARGE SCALE GENOMIC DNA]</scope>
    <source>
        <strain evidence="2 3">A2P</strain>
    </source>
</reference>
<keyword evidence="1" id="KW-1133">Transmembrane helix</keyword>
<feature type="transmembrane region" description="Helical" evidence="1">
    <location>
        <begin position="17"/>
        <end position="35"/>
    </location>
</feature>
<dbReference type="AlphaFoldDB" id="A0A1X7F0X1"/>
<dbReference type="EMBL" id="FXAK01000004">
    <property type="protein sequence ID" value="SMF43562.1"/>
    <property type="molecule type" value="Genomic_DNA"/>
</dbReference>
<feature type="transmembrane region" description="Helical" evidence="1">
    <location>
        <begin position="359"/>
        <end position="380"/>
    </location>
</feature>
<feature type="transmembrane region" description="Helical" evidence="1">
    <location>
        <begin position="97"/>
        <end position="119"/>
    </location>
</feature>
<evidence type="ECO:0008006" key="4">
    <source>
        <dbReference type="Google" id="ProtNLM"/>
    </source>
</evidence>
<evidence type="ECO:0000313" key="2">
    <source>
        <dbReference type="EMBL" id="SMF43562.1"/>
    </source>
</evidence>